<dbReference type="EMBL" id="BTSY01000002">
    <property type="protein sequence ID" value="GMT13992.1"/>
    <property type="molecule type" value="Genomic_DNA"/>
</dbReference>
<comment type="subcellular location">
    <subcellularLocation>
        <location evidence="1">Nucleus</location>
    </subcellularLocation>
</comment>
<feature type="domain" description="C2H2-type" evidence="8">
    <location>
        <begin position="193"/>
        <end position="221"/>
    </location>
</feature>
<comment type="caution">
    <text evidence="9">The sequence shown here is derived from an EMBL/GenBank/DDBJ whole genome shotgun (WGS) entry which is preliminary data.</text>
</comment>
<accession>A0AAV5V6T2</accession>
<evidence type="ECO:0000259" key="8">
    <source>
        <dbReference type="PROSITE" id="PS50157"/>
    </source>
</evidence>
<dbReference type="PANTHER" id="PTHR16515:SF57">
    <property type="entry name" value="ZINC FINGER PROTEIN 154-LIKE"/>
    <property type="match status" value="1"/>
</dbReference>
<dbReference type="PANTHER" id="PTHR16515">
    <property type="entry name" value="PR DOMAIN ZINC FINGER PROTEIN"/>
    <property type="match status" value="1"/>
</dbReference>
<feature type="domain" description="C2H2-type" evidence="8">
    <location>
        <begin position="288"/>
        <end position="311"/>
    </location>
</feature>
<dbReference type="InterPro" id="IPR050331">
    <property type="entry name" value="Zinc_finger"/>
</dbReference>
<evidence type="ECO:0000256" key="1">
    <source>
        <dbReference type="ARBA" id="ARBA00004123"/>
    </source>
</evidence>
<evidence type="ECO:0000256" key="4">
    <source>
        <dbReference type="ARBA" id="ARBA00022771"/>
    </source>
</evidence>
<proteinExistence type="predicted"/>
<keyword evidence="2" id="KW-0479">Metal-binding</keyword>
<sequence length="341" mass="37896">MSDACLAAMDRIADMLQKVFALSSSPHLPIGAVVVRALDVMKTMAQEGIQSQSLPSTVYSLRAQMEDSTRNDGERDDSLRPIVYGLCEVLGQAVESAMEIGGRQSTTSMVETRIKEEESIEEEAPSTMLDQLKAVKRQLNNVKVALRDRKTHKQEEPEVCELDSSSVSPTTSAAAAADNSCSPSDHSSCSKPFPCSQCTATFSRQRDLLKHRSKEHNTSHPHTCFMCSRSFPYLSHWRAHVKNCDGSGRLRVASATKKPHACSLCEWSFDRPKKLQNHMLTHKGTRPHACPICPLRFLTTTALKDHQRKFHDVLPYSCECGKAFGHRAELIKHKKKAACSD</sequence>
<dbReference type="InterPro" id="IPR036236">
    <property type="entry name" value="Znf_C2H2_sf"/>
</dbReference>
<dbReference type="GO" id="GO:0010468">
    <property type="term" value="P:regulation of gene expression"/>
    <property type="evidence" value="ECO:0007669"/>
    <property type="project" value="TreeGrafter"/>
</dbReference>
<dbReference type="InterPro" id="IPR013087">
    <property type="entry name" value="Znf_C2H2_type"/>
</dbReference>
<evidence type="ECO:0000256" key="5">
    <source>
        <dbReference type="ARBA" id="ARBA00022833"/>
    </source>
</evidence>
<evidence type="ECO:0000256" key="7">
    <source>
        <dbReference type="PROSITE-ProRule" id="PRU00042"/>
    </source>
</evidence>
<dbReference type="AlphaFoldDB" id="A0AAV5V6T2"/>
<dbReference type="SUPFAM" id="SSF57667">
    <property type="entry name" value="beta-beta-alpha zinc fingers"/>
    <property type="match status" value="3"/>
</dbReference>
<keyword evidence="4 7" id="KW-0863">Zinc-finger</keyword>
<dbReference type="PROSITE" id="PS50157">
    <property type="entry name" value="ZINC_FINGER_C2H2_2"/>
    <property type="match status" value="3"/>
</dbReference>
<dbReference type="GO" id="GO:0005634">
    <property type="term" value="C:nucleus"/>
    <property type="evidence" value="ECO:0007669"/>
    <property type="project" value="UniProtKB-SubCell"/>
</dbReference>
<protein>
    <recommendedName>
        <fullName evidence="8">C2H2-type domain-containing protein</fullName>
    </recommendedName>
</protein>
<evidence type="ECO:0000256" key="6">
    <source>
        <dbReference type="ARBA" id="ARBA00023242"/>
    </source>
</evidence>
<feature type="domain" description="C2H2-type" evidence="8">
    <location>
        <begin position="260"/>
        <end position="287"/>
    </location>
</feature>
<gene>
    <name evidence="9" type="ORF">PFISCL1PPCAC_5289</name>
</gene>
<reference evidence="9" key="1">
    <citation type="submission" date="2023-10" db="EMBL/GenBank/DDBJ databases">
        <title>Genome assembly of Pristionchus species.</title>
        <authorList>
            <person name="Yoshida K."/>
            <person name="Sommer R.J."/>
        </authorList>
    </citation>
    <scope>NUCLEOTIDE SEQUENCE</scope>
    <source>
        <strain evidence="9">RS5133</strain>
    </source>
</reference>
<keyword evidence="6" id="KW-0539">Nucleus</keyword>
<organism evidence="9 10">
    <name type="scientific">Pristionchus fissidentatus</name>
    <dbReference type="NCBI Taxonomy" id="1538716"/>
    <lineage>
        <taxon>Eukaryota</taxon>
        <taxon>Metazoa</taxon>
        <taxon>Ecdysozoa</taxon>
        <taxon>Nematoda</taxon>
        <taxon>Chromadorea</taxon>
        <taxon>Rhabditida</taxon>
        <taxon>Rhabditina</taxon>
        <taxon>Diplogasteromorpha</taxon>
        <taxon>Diplogasteroidea</taxon>
        <taxon>Neodiplogasteridae</taxon>
        <taxon>Pristionchus</taxon>
    </lineage>
</organism>
<keyword evidence="5" id="KW-0862">Zinc</keyword>
<evidence type="ECO:0000313" key="10">
    <source>
        <dbReference type="Proteomes" id="UP001432322"/>
    </source>
</evidence>
<keyword evidence="10" id="KW-1185">Reference proteome</keyword>
<name>A0AAV5V6T2_9BILA</name>
<dbReference type="Gene3D" id="3.30.160.60">
    <property type="entry name" value="Classic Zinc Finger"/>
    <property type="match status" value="3"/>
</dbReference>
<dbReference type="PROSITE" id="PS00028">
    <property type="entry name" value="ZINC_FINGER_C2H2_1"/>
    <property type="match status" value="3"/>
</dbReference>
<evidence type="ECO:0000256" key="3">
    <source>
        <dbReference type="ARBA" id="ARBA00022737"/>
    </source>
</evidence>
<evidence type="ECO:0000256" key="2">
    <source>
        <dbReference type="ARBA" id="ARBA00022723"/>
    </source>
</evidence>
<dbReference type="Proteomes" id="UP001432322">
    <property type="component" value="Unassembled WGS sequence"/>
</dbReference>
<evidence type="ECO:0000313" key="9">
    <source>
        <dbReference type="EMBL" id="GMT13992.1"/>
    </source>
</evidence>
<dbReference type="FunFam" id="3.30.160.60:FF:000100">
    <property type="entry name" value="Zinc finger 45-like"/>
    <property type="match status" value="1"/>
</dbReference>
<dbReference type="GO" id="GO:0008270">
    <property type="term" value="F:zinc ion binding"/>
    <property type="evidence" value="ECO:0007669"/>
    <property type="project" value="UniProtKB-KW"/>
</dbReference>
<dbReference type="Pfam" id="PF00096">
    <property type="entry name" value="zf-C2H2"/>
    <property type="match status" value="2"/>
</dbReference>
<dbReference type="SMART" id="SM00355">
    <property type="entry name" value="ZnF_C2H2"/>
    <property type="match status" value="4"/>
</dbReference>
<keyword evidence="3" id="KW-0677">Repeat</keyword>